<feature type="transmembrane region" description="Helical" evidence="8">
    <location>
        <begin position="90"/>
        <end position="109"/>
    </location>
</feature>
<dbReference type="InterPro" id="IPR050814">
    <property type="entry name" value="Myo-inositol_Transporter"/>
</dbReference>
<evidence type="ECO:0000256" key="8">
    <source>
        <dbReference type="SAM" id="Phobius"/>
    </source>
</evidence>
<dbReference type="EMBL" id="JBHSRD010000003">
    <property type="protein sequence ID" value="MFC6006899.1"/>
    <property type="molecule type" value="Genomic_DNA"/>
</dbReference>
<dbReference type="PRINTS" id="PR00171">
    <property type="entry name" value="SUGRTRNSPORT"/>
</dbReference>
<feature type="transmembrane region" description="Helical" evidence="8">
    <location>
        <begin position="186"/>
        <end position="206"/>
    </location>
</feature>
<feature type="domain" description="Major facilitator superfamily (MFS) profile" evidence="9">
    <location>
        <begin position="24"/>
        <end position="468"/>
    </location>
</feature>
<evidence type="ECO:0000256" key="3">
    <source>
        <dbReference type="ARBA" id="ARBA00022448"/>
    </source>
</evidence>
<feature type="transmembrane region" description="Helical" evidence="8">
    <location>
        <begin position="335"/>
        <end position="359"/>
    </location>
</feature>
<dbReference type="Pfam" id="PF00083">
    <property type="entry name" value="Sugar_tr"/>
    <property type="match status" value="1"/>
</dbReference>
<dbReference type="PROSITE" id="PS50850">
    <property type="entry name" value="MFS"/>
    <property type="match status" value="1"/>
</dbReference>
<organism evidence="10 11">
    <name type="scientific">Angustibacter luteus</name>
    <dbReference type="NCBI Taxonomy" id="658456"/>
    <lineage>
        <taxon>Bacteria</taxon>
        <taxon>Bacillati</taxon>
        <taxon>Actinomycetota</taxon>
        <taxon>Actinomycetes</taxon>
        <taxon>Kineosporiales</taxon>
        <taxon>Kineosporiaceae</taxon>
    </lineage>
</organism>
<proteinExistence type="inferred from homology"/>
<dbReference type="SUPFAM" id="SSF103473">
    <property type="entry name" value="MFS general substrate transporter"/>
    <property type="match status" value="1"/>
</dbReference>
<feature type="transmembrane region" description="Helical" evidence="8">
    <location>
        <begin position="307"/>
        <end position="328"/>
    </location>
</feature>
<sequence>MSDVTGDSSPAPQLSEHHGKVVMLSIAAAMGGFLFGFDSSVINGAVDAVEDNFELSSFVTGFVVAIALLGCAAGAWYAGRWADKWGRTRVMLIGAILFFVSSLGAGFAFSVWDLAFWRLVGGLGIGIASVIAPAYIAEIAPASMRGRLGSLQQLAITIGIFVALLSDAFWANTAGGANDVIFGLQAWRWMFIVGVVPSAVYGILALQIPESPRYLVATGELKKATEVLRRWVGMRAPEKKVEEIQKTIDREHTPSTKDLRGNTFGLMPIVWVGIALSAFQQLVGINVIFYYSTTLWQAVGFSESNSFVISVITSVTNVAVTVIAILLVDKIGRRILLLVGSVGMAVSLGAMTLAFTQAVMTTASDGTQTPQLGSPWNGIALVGANLFVVSFGATWGPVVWVLLGEMFPNRIRGAALSVAAAAQWLTNFVVTTTFPPLSSVSLVLAYGLYTGFAVLSFFFVLWKISETKGIELEDMSGDVRSRRPASAPAQT</sequence>
<dbReference type="Gene3D" id="1.20.1250.20">
    <property type="entry name" value="MFS general substrate transporter like domains"/>
    <property type="match status" value="2"/>
</dbReference>
<keyword evidence="6 8" id="KW-0472">Membrane</keyword>
<dbReference type="Proteomes" id="UP001596189">
    <property type="component" value="Unassembled WGS sequence"/>
</dbReference>
<feature type="transmembrane region" description="Helical" evidence="8">
    <location>
        <begin position="21"/>
        <end position="37"/>
    </location>
</feature>
<evidence type="ECO:0000256" key="1">
    <source>
        <dbReference type="ARBA" id="ARBA00004651"/>
    </source>
</evidence>
<feature type="transmembrane region" description="Helical" evidence="8">
    <location>
        <begin position="269"/>
        <end position="292"/>
    </location>
</feature>
<protein>
    <submittedName>
        <fullName evidence="10">Sugar porter family MFS transporter</fullName>
    </submittedName>
</protein>
<dbReference type="NCBIfam" id="TIGR00879">
    <property type="entry name" value="SP"/>
    <property type="match status" value="1"/>
</dbReference>
<feature type="transmembrane region" description="Helical" evidence="8">
    <location>
        <begin position="379"/>
        <end position="403"/>
    </location>
</feature>
<evidence type="ECO:0000256" key="5">
    <source>
        <dbReference type="ARBA" id="ARBA00022989"/>
    </source>
</evidence>
<keyword evidence="11" id="KW-1185">Reference proteome</keyword>
<evidence type="ECO:0000313" key="10">
    <source>
        <dbReference type="EMBL" id="MFC6006899.1"/>
    </source>
</evidence>
<feature type="transmembrane region" description="Helical" evidence="8">
    <location>
        <begin position="415"/>
        <end position="434"/>
    </location>
</feature>
<keyword evidence="3 7" id="KW-0813">Transport</keyword>
<dbReference type="PROSITE" id="PS00217">
    <property type="entry name" value="SUGAR_TRANSPORT_2"/>
    <property type="match status" value="1"/>
</dbReference>
<evidence type="ECO:0000259" key="9">
    <source>
        <dbReference type="PROSITE" id="PS50850"/>
    </source>
</evidence>
<evidence type="ECO:0000313" key="11">
    <source>
        <dbReference type="Proteomes" id="UP001596189"/>
    </source>
</evidence>
<evidence type="ECO:0000256" key="4">
    <source>
        <dbReference type="ARBA" id="ARBA00022692"/>
    </source>
</evidence>
<comment type="subcellular location">
    <subcellularLocation>
        <location evidence="1">Cell membrane</location>
        <topology evidence="1">Multi-pass membrane protein</topology>
    </subcellularLocation>
</comment>
<feature type="transmembrane region" description="Helical" evidence="8">
    <location>
        <begin position="440"/>
        <end position="462"/>
    </location>
</feature>
<dbReference type="RefSeq" id="WP_345718368.1">
    <property type="nucleotide sequence ID" value="NZ_BAABFP010000008.1"/>
</dbReference>
<comment type="similarity">
    <text evidence="2 7">Belongs to the major facilitator superfamily. Sugar transporter (TC 2.A.1.1) family.</text>
</comment>
<reference evidence="11" key="1">
    <citation type="journal article" date="2019" name="Int. J. Syst. Evol. Microbiol.">
        <title>The Global Catalogue of Microorganisms (GCM) 10K type strain sequencing project: providing services to taxonomists for standard genome sequencing and annotation.</title>
        <authorList>
            <consortium name="The Broad Institute Genomics Platform"/>
            <consortium name="The Broad Institute Genome Sequencing Center for Infectious Disease"/>
            <person name="Wu L."/>
            <person name="Ma J."/>
        </authorList>
    </citation>
    <scope>NUCLEOTIDE SEQUENCE [LARGE SCALE GENOMIC DNA]</scope>
    <source>
        <strain evidence="11">KACC 14249</strain>
    </source>
</reference>
<keyword evidence="5 8" id="KW-1133">Transmembrane helix</keyword>
<dbReference type="InterPro" id="IPR020846">
    <property type="entry name" value="MFS_dom"/>
</dbReference>
<dbReference type="InterPro" id="IPR003663">
    <property type="entry name" value="Sugar/inositol_transpt"/>
</dbReference>
<accession>A0ABW1JC50</accession>
<dbReference type="InterPro" id="IPR005828">
    <property type="entry name" value="MFS_sugar_transport-like"/>
</dbReference>
<keyword evidence="4 8" id="KW-0812">Transmembrane</keyword>
<evidence type="ECO:0000256" key="6">
    <source>
        <dbReference type="ARBA" id="ARBA00023136"/>
    </source>
</evidence>
<evidence type="ECO:0000256" key="2">
    <source>
        <dbReference type="ARBA" id="ARBA00010992"/>
    </source>
</evidence>
<dbReference type="InterPro" id="IPR036259">
    <property type="entry name" value="MFS_trans_sf"/>
</dbReference>
<feature type="transmembrane region" description="Helical" evidence="8">
    <location>
        <begin position="115"/>
        <end position="136"/>
    </location>
</feature>
<dbReference type="PANTHER" id="PTHR48020:SF12">
    <property type="entry name" value="PROTON MYO-INOSITOL COTRANSPORTER"/>
    <property type="match status" value="1"/>
</dbReference>
<dbReference type="PROSITE" id="PS00216">
    <property type="entry name" value="SUGAR_TRANSPORT_1"/>
    <property type="match status" value="1"/>
</dbReference>
<gene>
    <name evidence="10" type="ORF">ACFQDO_07110</name>
</gene>
<feature type="transmembrane region" description="Helical" evidence="8">
    <location>
        <begin position="57"/>
        <end position="78"/>
    </location>
</feature>
<name>A0ABW1JC50_9ACTN</name>
<dbReference type="InterPro" id="IPR005829">
    <property type="entry name" value="Sugar_transporter_CS"/>
</dbReference>
<comment type="caution">
    <text evidence="10">The sequence shown here is derived from an EMBL/GenBank/DDBJ whole genome shotgun (WGS) entry which is preliminary data.</text>
</comment>
<feature type="transmembrane region" description="Helical" evidence="8">
    <location>
        <begin position="148"/>
        <end position="166"/>
    </location>
</feature>
<evidence type="ECO:0000256" key="7">
    <source>
        <dbReference type="RuleBase" id="RU003346"/>
    </source>
</evidence>
<dbReference type="PANTHER" id="PTHR48020">
    <property type="entry name" value="PROTON MYO-INOSITOL COTRANSPORTER"/>
    <property type="match status" value="1"/>
</dbReference>